<comment type="caution">
    <text evidence="1">The sequence shown here is derived from an EMBL/GenBank/DDBJ whole genome shotgun (WGS) entry which is preliminary data.</text>
</comment>
<proteinExistence type="predicted"/>
<dbReference type="Proteomes" id="UP001221757">
    <property type="component" value="Unassembled WGS sequence"/>
</dbReference>
<sequence>MLTENPLVMFVKRPGSGGMLVVGEHIVFEPFSHSIDLADVPLNGGFLTKTLMLSPEPFMRERMRDLSVHSYSTHAVVEEPLDHLYGLTRWEAYTVQPYVEGETEYFHKLRRAEDNIAGRAKYNVEEVPDYTYNVDALSLQVVPDPKGAFPWSLYLTALGTPGLTAFTVFPKVLHLTCV</sequence>
<dbReference type="Gene3D" id="3.40.50.720">
    <property type="entry name" value="NAD(P)-binding Rossmann-like Domain"/>
    <property type="match status" value="1"/>
</dbReference>
<gene>
    <name evidence="1" type="ORF">B0H17DRAFT_1145349</name>
</gene>
<dbReference type="EMBL" id="JARKIE010000271">
    <property type="protein sequence ID" value="KAJ7659400.1"/>
    <property type="molecule type" value="Genomic_DNA"/>
</dbReference>
<evidence type="ECO:0000313" key="2">
    <source>
        <dbReference type="Proteomes" id="UP001221757"/>
    </source>
</evidence>
<accession>A0AAD7G2E7</accession>
<keyword evidence="2" id="KW-1185">Reference proteome</keyword>
<dbReference type="AlphaFoldDB" id="A0AAD7G2E7"/>
<evidence type="ECO:0000313" key="1">
    <source>
        <dbReference type="EMBL" id="KAJ7659400.1"/>
    </source>
</evidence>
<organism evidence="1 2">
    <name type="scientific">Mycena rosella</name>
    <name type="common">Pink bonnet</name>
    <name type="synonym">Agaricus rosellus</name>
    <dbReference type="NCBI Taxonomy" id="1033263"/>
    <lineage>
        <taxon>Eukaryota</taxon>
        <taxon>Fungi</taxon>
        <taxon>Dikarya</taxon>
        <taxon>Basidiomycota</taxon>
        <taxon>Agaricomycotina</taxon>
        <taxon>Agaricomycetes</taxon>
        <taxon>Agaricomycetidae</taxon>
        <taxon>Agaricales</taxon>
        <taxon>Marasmiineae</taxon>
        <taxon>Mycenaceae</taxon>
        <taxon>Mycena</taxon>
    </lineage>
</organism>
<reference evidence="1" key="1">
    <citation type="submission" date="2023-03" db="EMBL/GenBank/DDBJ databases">
        <title>Massive genome expansion in bonnet fungi (Mycena s.s.) driven by repeated elements and novel gene families across ecological guilds.</title>
        <authorList>
            <consortium name="Lawrence Berkeley National Laboratory"/>
            <person name="Harder C.B."/>
            <person name="Miyauchi S."/>
            <person name="Viragh M."/>
            <person name="Kuo A."/>
            <person name="Thoen E."/>
            <person name="Andreopoulos B."/>
            <person name="Lu D."/>
            <person name="Skrede I."/>
            <person name="Drula E."/>
            <person name="Henrissat B."/>
            <person name="Morin E."/>
            <person name="Kohler A."/>
            <person name="Barry K."/>
            <person name="LaButti K."/>
            <person name="Morin E."/>
            <person name="Salamov A."/>
            <person name="Lipzen A."/>
            <person name="Mereny Z."/>
            <person name="Hegedus B."/>
            <person name="Baldrian P."/>
            <person name="Stursova M."/>
            <person name="Weitz H."/>
            <person name="Taylor A."/>
            <person name="Grigoriev I.V."/>
            <person name="Nagy L.G."/>
            <person name="Martin F."/>
            <person name="Kauserud H."/>
        </authorList>
    </citation>
    <scope>NUCLEOTIDE SEQUENCE</scope>
    <source>
        <strain evidence="1">CBHHK067</strain>
    </source>
</reference>
<protein>
    <submittedName>
        <fullName evidence="1">Uncharacterized protein</fullName>
    </submittedName>
</protein>
<dbReference type="Gene3D" id="3.90.180.10">
    <property type="entry name" value="Medium-chain alcohol dehydrogenases, catalytic domain"/>
    <property type="match status" value="1"/>
</dbReference>
<name>A0AAD7G2E7_MYCRO</name>